<evidence type="ECO:0000256" key="1">
    <source>
        <dbReference type="SAM" id="MobiDB-lite"/>
    </source>
</evidence>
<comment type="caution">
    <text evidence="4">The sequence shown here is derived from an EMBL/GenBank/DDBJ whole genome shotgun (WGS) entry which is preliminary data.</text>
</comment>
<sequence length="222" mass="24602">MTDSRFFRLLGISLVAALWLSLGPQAAAQVTVNAPQGLLGGKDKKETKAKPDKDSKDKSQQSKDKNSDPGIVAPGEGETQLGDGQAQSPAEPRHDTHAVKPAGRGKVKITGAMKESFHYYDQAITKQVTGYRIQVLFSSRRGARNLAYARAKELAMAFPQYHYYVSYNAPQWRLRVGDFTRRESARRALRRIKKAFRKYASETIIVTDTVNVWGDAAAPVSF</sequence>
<evidence type="ECO:0000313" key="4">
    <source>
        <dbReference type="EMBL" id="MSS17397.1"/>
    </source>
</evidence>
<name>A0A6L5XCP5_9BACT</name>
<feature type="chain" id="PRO_5026942186" evidence="2">
    <location>
        <begin position="29"/>
        <end position="222"/>
    </location>
</feature>
<evidence type="ECO:0000256" key="2">
    <source>
        <dbReference type="SAM" id="SignalP"/>
    </source>
</evidence>
<dbReference type="Pfam" id="PF05036">
    <property type="entry name" value="SPOR"/>
    <property type="match status" value="1"/>
</dbReference>
<dbReference type="PROSITE" id="PS51724">
    <property type="entry name" value="SPOR"/>
    <property type="match status" value="1"/>
</dbReference>
<organism evidence="4 5">
    <name type="scientific">Sodaliphilus pleomorphus</name>
    <dbReference type="NCBI Taxonomy" id="2606626"/>
    <lineage>
        <taxon>Bacteria</taxon>
        <taxon>Pseudomonadati</taxon>
        <taxon>Bacteroidota</taxon>
        <taxon>Bacteroidia</taxon>
        <taxon>Bacteroidales</taxon>
        <taxon>Muribaculaceae</taxon>
        <taxon>Sodaliphilus</taxon>
    </lineage>
</organism>
<dbReference type="InterPro" id="IPR036680">
    <property type="entry name" value="SPOR-like_sf"/>
</dbReference>
<proteinExistence type="predicted"/>
<dbReference type="RefSeq" id="WP_154326705.1">
    <property type="nucleotide sequence ID" value="NZ_CP045696.1"/>
</dbReference>
<dbReference type="InterPro" id="IPR007730">
    <property type="entry name" value="SPOR-like_dom"/>
</dbReference>
<keyword evidence="5" id="KW-1185">Reference proteome</keyword>
<dbReference type="Proteomes" id="UP000483362">
    <property type="component" value="Unassembled WGS sequence"/>
</dbReference>
<dbReference type="GO" id="GO:0042834">
    <property type="term" value="F:peptidoglycan binding"/>
    <property type="evidence" value="ECO:0007669"/>
    <property type="project" value="InterPro"/>
</dbReference>
<keyword evidence="2" id="KW-0732">Signal</keyword>
<accession>A0A6L5XCP5</accession>
<feature type="signal peptide" evidence="2">
    <location>
        <begin position="1"/>
        <end position="28"/>
    </location>
</feature>
<gene>
    <name evidence="4" type="ORF">FYJ29_06440</name>
</gene>
<protein>
    <submittedName>
        <fullName evidence="4">SPOR domain-containing protein</fullName>
    </submittedName>
</protein>
<feature type="region of interest" description="Disordered" evidence="1">
    <location>
        <begin position="36"/>
        <end position="105"/>
    </location>
</feature>
<dbReference type="Gene3D" id="3.30.70.1070">
    <property type="entry name" value="Sporulation related repeat"/>
    <property type="match status" value="1"/>
</dbReference>
<dbReference type="SUPFAM" id="SSF110997">
    <property type="entry name" value="Sporulation related repeat"/>
    <property type="match status" value="1"/>
</dbReference>
<dbReference type="EMBL" id="VULT01000008">
    <property type="protein sequence ID" value="MSS17397.1"/>
    <property type="molecule type" value="Genomic_DNA"/>
</dbReference>
<feature type="domain" description="SPOR" evidence="3">
    <location>
        <begin position="125"/>
        <end position="207"/>
    </location>
</feature>
<evidence type="ECO:0000259" key="3">
    <source>
        <dbReference type="PROSITE" id="PS51724"/>
    </source>
</evidence>
<feature type="compositionally biased region" description="Basic and acidic residues" evidence="1">
    <location>
        <begin position="41"/>
        <end position="67"/>
    </location>
</feature>
<dbReference type="AlphaFoldDB" id="A0A6L5XCP5"/>
<evidence type="ECO:0000313" key="5">
    <source>
        <dbReference type="Proteomes" id="UP000483362"/>
    </source>
</evidence>
<reference evidence="4 5" key="1">
    <citation type="submission" date="2019-08" db="EMBL/GenBank/DDBJ databases">
        <title>In-depth cultivation of the pig gut microbiome towards novel bacterial diversity and tailored functional studies.</title>
        <authorList>
            <person name="Wylensek D."/>
            <person name="Hitch T.C.A."/>
            <person name="Clavel T."/>
        </authorList>
    </citation>
    <scope>NUCLEOTIDE SEQUENCE [LARGE SCALE GENOMIC DNA]</scope>
    <source>
        <strain evidence="4 5">Oil-RF-744-WCA-WT-10</strain>
    </source>
</reference>